<feature type="region of interest" description="Disordered" evidence="1">
    <location>
        <begin position="352"/>
        <end position="386"/>
    </location>
</feature>
<sequence length="517" mass="56859">MIFEIPMDLIHQVQISLREDAGLSFYDPNDPTLPALPSLAESIAGFDPSPSYLRCKHCKGRLLRGLQSVICVYCGKQQSKEVPPDPIAFKLTYGYQWLLQSLDLDGSETVGPSVEENELSRGKSPPKDEISLSDLLNLEITWPVELEKPETSLTDKVPVQSKSSLNLTGVDLDNFFSESKSDTVFNVFEEQPVFNKKIENIEINAFVGQENLDLFQNVQPSETAVRFSEDKNGDLFTGWEADFQSAGNQNECLKSSNLFIGSTGDLSSHHSVLGPGKDIKDGKPREDSATSITNSWIQDDLWNNSNSTVSYQAEQFDDTVKAKDVIMADSLNNPSSTSVDWFQDGQWQIRSTNAPDTKTISEDDDSFDEWNDLTSSNTARGSSKNSLKQSVNHIAAADEQTSEINLFSSTNNIQEMDSGNFSQPDLFSGSLSNHNGSAEATNMQLEVSASKRMADAKIDFGGNVGQAAKDDDVFSGTTESKDDAELLFSQMHDLSFMLQSNLSVPSKSDGLTSFSQD</sequence>
<feature type="region of interest" description="Disordered" evidence="1">
    <location>
        <begin position="270"/>
        <end position="289"/>
    </location>
</feature>
<dbReference type="Pfam" id="PF25122">
    <property type="entry name" value="DUF7815"/>
    <property type="match status" value="1"/>
</dbReference>
<name>A0A5J5A2Q3_9ASTE</name>
<feature type="domain" description="DUF7815" evidence="2">
    <location>
        <begin position="51"/>
        <end position="77"/>
    </location>
</feature>
<gene>
    <name evidence="3" type="ORF">F0562_011143</name>
</gene>
<evidence type="ECO:0000313" key="3">
    <source>
        <dbReference type="EMBL" id="KAA8524720.1"/>
    </source>
</evidence>
<evidence type="ECO:0000256" key="1">
    <source>
        <dbReference type="SAM" id="MobiDB-lite"/>
    </source>
</evidence>
<dbReference type="AlphaFoldDB" id="A0A5J5A2Q3"/>
<proteinExistence type="predicted"/>
<dbReference type="InterPro" id="IPR056717">
    <property type="entry name" value="DUF7815"/>
</dbReference>
<dbReference type="Proteomes" id="UP000325577">
    <property type="component" value="Linkage Group LG4"/>
</dbReference>
<dbReference type="PANTHER" id="PTHR36308:SF1">
    <property type="entry name" value="DENTIN SIALOPHOSPHOPROTEIN-RELATED"/>
    <property type="match status" value="1"/>
</dbReference>
<accession>A0A5J5A2Q3</accession>
<dbReference type="OrthoDB" id="1904894at2759"/>
<evidence type="ECO:0000313" key="4">
    <source>
        <dbReference type="Proteomes" id="UP000325577"/>
    </source>
</evidence>
<keyword evidence="4" id="KW-1185">Reference proteome</keyword>
<evidence type="ECO:0000259" key="2">
    <source>
        <dbReference type="Pfam" id="PF25122"/>
    </source>
</evidence>
<organism evidence="3 4">
    <name type="scientific">Nyssa sinensis</name>
    <dbReference type="NCBI Taxonomy" id="561372"/>
    <lineage>
        <taxon>Eukaryota</taxon>
        <taxon>Viridiplantae</taxon>
        <taxon>Streptophyta</taxon>
        <taxon>Embryophyta</taxon>
        <taxon>Tracheophyta</taxon>
        <taxon>Spermatophyta</taxon>
        <taxon>Magnoliopsida</taxon>
        <taxon>eudicotyledons</taxon>
        <taxon>Gunneridae</taxon>
        <taxon>Pentapetalae</taxon>
        <taxon>asterids</taxon>
        <taxon>Cornales</taxon>
        <taxon>Nyssaceae</taxon>
        <taxon>Nyssa</taxon>
    </lineage>
</organism>
<feature type="compositionally biased region" description="Basic and acidic residues" evidence="1">
    <location>
        <begin position="277"/>
        <end position="288"/>
    </location>
</feature>
<feature type="compositionally biased region" description="Acidic residues" evidence="1">
    <location>
        <begin position="362"/>
        <end position="371"/>
    </location>
</feature>
<reference evidence="3 4" key="1">
    <citation type="submission" date="2019-09" db="EMBL/GenBank/DDBJ databases">
        <title>A chromosome-level genome assembly of the Chinese tupelo Nyssa sinensis.</title>
        <authorList>
            <person name="Yang X."/>
            <person name="Kang M."/>
            <person name="Yang Y."/>
            <person name="Xiong H."/>
            <person name="Wang M."/>
            <person name="Zhang Z."/>
            <person name="Wang Z."/>
            <person name="Wu H."/>
            <person name="Ma T."/>
            <person name="Liu J."/>
            <person name="Xi Z."/>
        </authorList>
    </citation>
    <scope>NUCLEOTIDE SEQUENCE [LARGE SCALE GENOMIC DNA]</scope>
    <source>
        <strain evidence="3">J267</strain>
        <tissue evidence="3">Leaf</tissue>
    </source>
</reference>
<protein>
    <recommendedName>
        <fullName evidence="2">DUF7815 domain-containing protein</fullName>
    </recommendedName>
</protein>
<feature type="compositionally biased region" description="Polar residues" evidence="1">
    <location>
        <begin position="372"/>
        <end position="386"/>
    </location>
</feature>
<dbReference type="PANTHER" id="PTHR36308">
    <property type="entry name" value="DENTIN SIALOPHOSPHOPROTEIN-RELATED"/>
    <property type="match status" value="1"/>
</dbReference>
<feature type="region of interest" description="Disordered" evidence="1">
    <location>
        <begin position="108"/>
        <end position="128"/>
    </location>
</feature>
<feature type="compositionally biased region" description="Basic and acidic residues" evidence="1">
    <location>
        <begin position="118"/>
        <end position="128"/>
    </location>
</feature>
<dbReference type="EMBL" id="CM018047">
    <property type="protein sequence ID" value="KAA8524720.1"/>
    <property type="molecule type" value="Genomic_DNA"/>
</dbReference>